<organism evidence="1 2">
    <name type="scientific">Martelella mediterranea</name>
    <dbReference type="NCBI Taxonomy" id="293089"/>
    <lineage>
        <taxon>Bacteria</taxon>
        <taxon>Pseudomonadati</taxon>
        <taxon>Pseudomonadota</taxon>
        <taxon>Alphaproteobacteria</taxon>
        <taxon>Hyphomicrobiales</taxon>
        <taxon>Aurantimonadaceae</taxon>
        <taxon>Martelella</taxon>
    </lineage>
</organism>
<dbReference type="EMBL" id="SMAR01000006">
    <property type="protein sequence ID" value="TCT41837.1"/>
    <property type="molecule type" value="Genomic_DNA"/>
</dbReference>
<protein>
    <submittedName>
        <fullName evidence="1">Uncharacterized protein</fullName>
    </submittedName>
</protein>
<evidence type="ECO:0000313" key="1">
    <source>
        <dbReference type="EMBL" id="TCT41837.1"/>
    </source>
</evidence>
<evidence type="ECO:0000313" key="2">
    <source>
        <dbReference type="Proteomes" id="UP000295097"/>
    </source>
</evidence>
<keyword evidence="2" id="KW-1185">Reference proteome</keyword>
<gene>
    <name evidence="1" type="ORF">EDC90_100695</name>
</gene>
<proteinExistence type="predicted"/>
<name>A0A4R3NUJ9_9HYPH</name>
<dbReference type="RefSeq" id="WP_165972755.1">
    <property type="nucleotide sequence ID" value="NZ_SMAR01000006.1"/>
</dbReference>
<accession>A0A4R3NUJ9</accession>
<comment type="caution">
    <text evidence="1">The sequence shown here is derived from an EMBL/GenBank/DDBJ whole genome shotgun (WGS) entry which is preliminary data.</text>
</comment>
<sequence length="56" mass="6177">MHLRTDDRKAIELLNTGVEVVEVEVEVEVESEARADEIAAALHAGMPWMAPATEVF</sequence>
<dbReference type="Proteomes" id="UP000295097">
    <property type="component" value="Unassembled WGS sequence"/>
</dbReference>
<reference evidence="1 2" key="1">
    <citation type="submission" date="2019-03" db="EMBL/GenBank/DDBJ databases">
        <title>Freshwater and sediment microbial communities from various areas in North America, analyzing microbe dynamics in response to fracking.</title>
        <authorList>
            <person name="Lamendella R."/>
        </authorList>
    </citation>
    <scope>NUCLEOTIDE SEQUENCE [LARGE SCALE GENOMIC DNA]</scope>
    <source>
        <strain evidence="1 2">175.2</strain>
    </source>
</reference>
<dbReference type="AlphaFoldDB" id="A0A4R3NUJ9"/>